<evidence type="ECO:0000256" key="1">
    <source>
        <dbReference type="ARBA" id="ARBA00007816"/>
    </source>
</evidence>
<feature type="domain" description="Helicase HerA central" evidence="5">
    <location>
        <begin position="164"/>
        <end position="308"/>
    </location>
</feature>
<dbReference type="KEGG" id="dmu:Desmu_0353"/>
<comment type="catalytic activity">
    <reaction evidence="4">
        <text>ATP + H2O = ADP + phosphate + H(+)</text>
        <dbReference type="Rhea" id="RHEA:13065"/>
        <dbReference type="ChEBI" id="CHEBI:15377"/>
        <dbReference type="ChEBI" id="CHEBI:15378"/>
        <dbReference type="ChEBI" id="CHEBI:30616"/>
        <dbReference type="ChEBI" id="CHEBI:43474"/>
        <dbReference type="ChEBI" id="CHEBI:456216"/>
        <dbReference type="EC" id="5.6.2.4"/>
    </reaction>
</comment>
<evidence type="ECO:0000313" key="7">
    <source>
        <dbReference type="Proteomes" id="UP000001068"/>
    </source>
</evidence>
<evidence type="ECO:0000256" key="2">
    <source>
        <dbReference type="ARBA" id="ARBA00034617"/>
    </source>
</evidence>
<evidence type="ECO:0000259" key="5">
    <source>
        <dbReference type="Pfam" id="PF01935"/>
    </source>
</evidence>
<evidence type="ECO:0000256" key="3">
    <source>
        <dbReference type="ARBA" id="ARBA00048954"/>
    </source>
</evidence>
<dbReference type="AlphaFoldDB" id="E8R846"/>
<dbReference type="PANTHER" id="PTHR42957:SF1">
    <property type="entry name" value="HELICASE MJ1565-RELATED"/>
    <property type="match status" value="1"/>
</dbReference>
<evidence type="ECO:0000256" key="4">
    <source>
        <dbReference type="ARBA" id="ARBA00048988"/>
    </source>
</evidence>
<reference evidence="7" key="1">
    <citation type="submission" date="2010-11" db="EMBL/GenBank/DDBJ databases">
        <title>The complete genome of Desulfurococcus mucosus DSM 2162.</title>
        <authorList>
            <consortium name="US DOE Joint Genome Institute (JGI-PGF)"/>
            <person name="Lucas S."/>
            <person name="Copeland A."/>
            <person name="Lapidus A."/>
            <person name="Bruce D."/>
            <person name="Goodwin L."/>
            <person name="Pitluck S."/>
            <person name="Kyrpides N."/>
            <person name="Mavromatis K."/>
            <person name="Pagani I."/>
            <person name="Ivanova N."/>
            <person name="Ovchinnikova G."/>
            <person name="Chertkov O."/>
            <person name="Held B."/>
            <person name="Brettin T."/>
            <person name="Detter J.C."/>
            <person name="Tapia R."/>
            <person name="Han C."/>
            <person name="Land M."/>
            <person name="Hauser L."/>
            <person name="Markowitz V."/>
            <person name="Cheng J.-F."/>
            <person name="Hugenholtz P."/>
            <person name="Woyke T."/>
            <person name="Wu D."/>
            <person name="Wirth R."/>
            <person name="Bilek Y."/>
            <person name="Hader T."/>
            <person name="Klenk H.-P."/>
            <person name="Eisen J.A."/>
        </authorList>
    </citation>
    <scope>NUCLEOTIDE SEQUENCE [LARGE SCALE GENOMIC DNA]</scope>
    <source>
        <strain evidence="7">ATCC 35584 / DSM 2162 / JCM 9187 / O7/1</strain>
    </source>
</reference>
<dbReference type="InterPro" id="IPR002789">
    <property type="entry name" value="HerA_central"/>
</dbReference>
<dbReference type="GO" id="GO:0043138">
    <property type="term" value="F:3'-5' DNA helicase activity"/>
    <property type="evidence" value="ECO:0007669"/>
    <property type="project" value="UniProtKB-EC"/>
</dbReference>
<dbReference type="Gene3D" id="3.40.50.300">
    <property type="entry name" value="P-loop containing nucleotide triphosphate hydrolases"/>
    <property type="match status" value="2"/>
</dbReference>
<dbReference type="SUPFAM" id="SSF52540">
    <property type="entry name" value="P-loop containing nucleoside triphosphate hydrolases"/>
    <property type="match status" value="1"/>
</dbReference>
<dbReference type="InterPro" id="IPR008571">
    <property type="entry name" value="HerA-like"/>
</dbReference>
<sequence>MAKQVGVTHGWSGDGVRIAVSSPGYLPGLGDLLYVREQDRTLILQVVGFEGGIPAPPASIRVSKPDVLSDVSKEIVAIASLFLEVSSTGGEKRLEKPVRPPALMQPVYLMDPGDPEARGILVEISGLTSGRGTGTVPLAYLRTGSYTGSGVKYVREAGLRVEPGSILSKHVLIVGQTGSGKTSGLKGIMVRYARESSEKTGWLVIDRHGEYAEDCSQERFTWRLYEAFSGNKYLSDTLIKAVRLTGGSGVNDICIQGNLRIYEASLSASSIGLRDFLALLENRVKPELVSEIEEFAEIILQALLNIREEDEKHRSIVGEFLTGDSGDEAEANGNVIALIPLIYSNMIVYEGIGAERKDRTGFLKVLVDRGIYTTHVRTMRRYIRAIMGWRTPRRRLQNSASVYVSVIDDSKSVVKVSPLLKDPNTLSWLLNELAKQLNKMEKAGLGEYPWRKVETGSQQIEFRSIEAGSIDEIVGDVDAGNVVILDVSRLSNEQADLVVLTVVRRLFEQRMTMGVEEAKGRPAVTIVSEEAPLYLSPDKVNSPFNPFARIAREGRKFRVGLIAVTQLASMIEKQILGNFNTVIALRTKSRSDIELLKDIGVPSETLPFLGDREGYIYSPDLPVKEPLPVYIPGWYEEDTRGEGDRIPDARVLLDQGV</sequence>
<organism evidence="6 7">
    <name type="scientific">Desulfurococcus mucosus (strain ATCC 35584 / DSM 2162 / JCM 9187 / O7/1)</name>
    <dbReference type="NCBI Taxonomy" id="765177"/>
    <lineage>
        <taxon>Archaea</taxon>
        <taxon>Thermoproteota</taxon>
        <taxon>Thermoprotei</taxon>
        <taxon>Desulfurococcales</taxon>
        <taxon>Desulfurococcaceae</taxon>
        <taxon>Desulfurococcus</taxon>
    </lineage>
</organism>
<comment type="catalytic activity">
    <reaction evidence="3">
        <text>ATP + H2O = ADP + phosphate + H(+)</text>
        <dbReference type="Rhea" id="RHEA:13065"/>
        <dbReference type="ChEBI" id="CHEBI:15377"/>
        <dbReference type="ChEBI" id="CHEBI:15378"/>
        <dbReference type="ChEBI" id="CHEBI:30616"/>
        <dbReference type="ChEBI" id="CHEBI:43474"/>
        <dbReference type="ChEBI" id="CHEBI:456216"/>
        <dbReference type="EC" id="5.6.2.3"/>
    </reaction>
</comment>
<dbReference type="GO" id="GO:0043139">
    <property type="term" value="F:5'-3' DNA helicase activity"/>
    <property type="evidence" value="ECO:0007669"/>
    <property type="project" value="UniProtKB-EC"/>
</dbReference>
<dbReference type="HOGENOM" id="CLU_411986_0_0_2"/>
<accession>E8R846</accession>
<proteinExistence type="inferred from homology"/>
<keyword evidence="7" id="KW-1185">Reference proteome</keyword>
<dbReference type="EMBL" id="CP002363">
    <property type="protein sequence ID" value="ADV64672.1"/>
    <property type="molecule type" value="Genomic_DNA"/>
</dbReference>
<dbReference type="STRING" id="765177.Desmu_0353"/>
<dbReference type="OrthoDB" id="107033at2157"/>
<gene>
    <name evidence="6" type="ordered locus">Desmu_0353</name>
</gene>
<dbReference type="Proteomes" id="UP000001068">
    <property type="component" value="Chromosome"/>
</dbReference>
<comment type="similarity">
    <text evidence="1">Belongs to the HerA family.</text>
</comment>
<dbReference type="Pfam" id="PF01935">
    <property type="entry name" value="DUF87"/>
    <property type="match status" value="1"/>
</dbReference>
<comment type="catalytic activity">
    <reaction evidence="2">
        <text>Couples ATP hydrolysis with the unwinding of duplex DNA by translocating in the 3'-5' direction.</text>
        <dbReference type="EC" id="5.6.2.4"/>
    </reaction>
</comment>
<dbReference type="RefSeq" id="WP_013561894.1">
    <property type="nucleotide sequence ID" value="NC_014961.1"/>
</dbReference>
<protein>
    <submittedName>
        <fullName evidence="6">DNA double-strand break repair protein mre11</fullName>
    </submittedName>
</protein>
<name>E8R846_DESM0</name>
<dbReference type="InterPro" id="IPR027417">
    <property type="entry name" value="P-loop_NTPase"/>
</dbReference>
<dbReference type="eggNOG" id="arCOG00280">
    <property type="taxonomic scope" value="Archaea"/>
</dbReference>
<evidence type="ECO:0000313" key="6">
    <source>
        <dbReference type="EMBL" id="ADV64672.1"/>
    </source>
</evidence>
<dbReference type="GeneID" id="10153046"/>
<dbReference type="PANTHER" id="PTHR42957">
    <property type="entry name" value="HELICASE MJ1565-RELATED"/>
    <property type="match status" value="1"/>
</dbReference>
<reference evidence="6 7" key="2">
    <citation type="journal article" date="2011" name="Stand. Genomic Sci.">
        <title>Complete genome sequence of Desulfurococcus mucosus type strain (O7/1).</title>
        <authorList>
            <person name="Wirth R."/>
            <person name="Chertkov O."/>
            <person name="Held B."/>
            <person name="Lapidus A."/>
            <person name="Nolan M."/>
            <person name="Lucas S."/>
            <person name="Hammon N."/>
            <person name="Deshpande S."/>
            <person name="Cheng J.F."/>
            <person name="Tapia R."/>
            <person name="Han C."/>
            <person name="Goodwin L."/>
            <person name="Pitluck S."/>
            <person name="Liolios K."/>
            <person name="Ioanna P."/>
            <person name="Ivanova N."/>
            <person name="Mavromatis K."/>
            <person name="Mikhailova N."/>
            <person name="Pati A."/>
            <person name="Chen A."/>
            <person name="Palaniappan K."/>
            <person name="Land M."/>
            <person name="Hauser L."/>
            <person name="Chang Y.J."/>
            <person name="Jeffries C.D."/>
            <person name="Bilek Y."/>
            <person name="Hader T."/>
            <person name="Rohde M."/>
            <person name="Spring S."/>
            <person name="Sikorski J."/>
            <person name="Goker M."/>
            <person name="Woyke T."/>
            <person name="Bristow J."/>
            <person name="Eisen J.A."/>
            <person name="Markowitz V."/>
            <person name="Hugenholtz P."/>
            <person name="Kyrpides N.C."/>
            <person name="Klenk H.P."/>
        </authorList>
    </citation>
    <scope>NUCLEOTIDE SEQUENCE [LARGE SCALE GENOMIC DNA]</scope>
    <source>
        <strain evidence="7">ATCC 35584 / DSM 2162 / JCM 9187 / O7/1</strain>
    </source>
</reference>